<evidence type="ECO:0000256" key="1">
    <source>
        <dbReference type="RuleBase" id="RU363098"/>
    </source>
</evidence>
<reference evidence="3 4" key="1">
    <citation type="journal article" date="2010" name="Nat. Biotechnol.">
        <title>Genome sequence of the model mushroom Schizophyllum commune.</title>
        <authorList>
            <person name="Ohm R.A."/>
            <person name="de Jong J.F."/>
            <person name="Lugones L.G."/>
            <person name="Aerts A."/>
            <person name="Kothe E."/>
            <person name="Stajich J.E."/>
            <person name="de Vries R.P."/>
            <person name="Record E."/>
            <person name="Levasseur A."/>
            <person name="Baker S.E."/>
            <person name="Bartholomew K.A."/>
            <person name="Coutinho P.M."/>
            <person name="Erdmann S."/>
            <person name="Fowler T.J."/>
            <person name="Gathman A.C."/>
            <person name="Lombard V."/>
            <person name="Henrissat B."/>
            <person name="Knabe N."/>
            <person name="Kuees U."/>
            <person name="Lilly W.W."/>
            <person name="Lindquist E."/>
            <person name="Lucas S."/>
            <person name="Magnuson J.K."/>
            <person name="Piumi F."/>
            <person name="Raudaskoski M."/>
            <person name="Salamov A."/>
            <person name="Schmutz J."/>
            <person name="Schwarze F.W.M.R."/>
            <person name="vanKuyk P.A."/>
            <person name="Horton J.S."/>
            <person name="Grigoriev I.V."/>
            <person name="Woesten H.A.B."/>
        </authorList>
    </citation>
    <scope>NUCLEOTIDE SEQUENCE [LARGE SCALE GENOMIC DNA]</scope>
    <source>
        <strain evidence="4">H4-8 / FGSC 9210</strain>
    </source>
</reference>
<comment type="catalytic activity">
    <reaction evidence="1">
        <text>RNA(n) + a ribonucleoside 5'-triphosphate = RNA(n+1) + diphosphate</text>
        <dbReference type="Rhea" id="RHEA:21248"/>
        <dbReference type="Rhea" id="RHEA-COMP:14527"/>
        <dbReference type="Rhea" id="RHEA-COMP:17342"/>
        <dbReference type="ChEBI" id="CHEBI:33019"/>
        <dbReference type="ChEBI" id="CHEBI:61557"/>
        <dbReference type="ChEBI" id="CHEBI:140395"/>
        <dbReference type="EC" id="2.7.7.48"/>
    </reaction>
</comment>
<protein>
    <recommendedName>
        <fullName evidence="1">RNA-dependent RNA polymerase</fullName>
        <ecNumber evidence="1">2.7.7.48</ecNumber>
    </recommendedName>
</protein>
<dbReference type="STRING" id="578458.D8QDB2"/>
<keyword evidence="1" id="KW-0694">RNA-binding</keyword>
<dbReference type="PANTHER" id="PTHR23079">
    <property type="entry name" value="RNA-DEPENDENT RNA POLYMERASE"/>
    <property type="match status" value="1"/>
</dbReference>
<comment type="similarity">
    <text evidence="1">Belongs to the RdRP family.</text>
</comment>
<gene>
    <name evidence="3" type="ORF">SCHCODRAFT_236896</name>
</gene>
<dbReference type="Proteomes" id="UP000007431">
    <property type="component" value="Unassembled WGS sequence"/>
</dbReference>
<evidence type="ECO:0000259" key="2">
    <source>
        <dbReference type="Pfam" id="PF05183"/>
    </source>
</evidence>
<dbReference type="eggNOG" id="KOG0988">
    <property type="taxonomic scope" value="Eukaryota"/>
</dbReference>
<organism evidence="4">
    <name type="scientific">Schizophyllum commune (strain H4-8 / FGSC 9210)</name>
    <name type="common">Split gill fungus</name>
    <dbReference type="NCBI Taxonomy" id="578458"/>
    <lineage>
        <taxon>Eukaryota</taxon>
        <taxon>Fungi</taxon>
        <taxon>Dikarya</taxon>
        <taxon>Basidiomycota</taxon>
        <taxon>Agaricomycotina</taxon>
        <taxon>Agaricomycetes</taxon>
        <taxon>Agaricomycetidae</taxon>
        <taxon>Agaricales</taxon>
        <taxon>Schizophyllaceae</taxon>
        <taxon>Schizophyllum</taxon>
    </lineage>
</organism>
<sequence>MASAPLLLKKERRKIWRLDVDLDKAQETLNPEVRFDCRAFRLLGDPERLVSVRFIRKPKKEDIKGWIRRCQSGGKVLNVDGTNVKYSWLGFTESQLKDGTFLLLREDEHWTVDRFLDALGNVKSIPDELVATIPDFQATDGTLFTDGCGLIRDSCAAEVCSALEIPEDTTVFQIRRGGVKGLLVRYPDVVFDRICRDAGRRGPMKIALRPSMRKYPGGPTVLEIHSVARRPRSARLNRHFIILLLTLGVRLEAFESLLRANLEFIDLIMTSRQRALDALEAELDADGAGFDQELHDLLLAGFQLSEPHVRCLLERLQKRSLDVLRKKLNIRVKNSFYLFGVCDELGVLREGEVYINVAGDVKLGTVLVGRNPAYSTSVLRVLQAVNRPGLSHLRNCIVFASGGARSETSKMQGDVDGDNFWVTTEPSLIPPRMAEPPPFAQPVSTAPAPMSPEANTVHTVSEIDMHTISGVDMHTVSEIDMHEDALKTYMRLRHSFVLGQASKAWMENVVLTSELADAPVARELAGIVERAVDLVKSGGSASRLESNLKTTLGTMSIQRTPGWQDPLAFLVSIIPSSPRGQQTDFTIDPDLDLSGSVDREEWENLVEEARRIMPLFNNALASAIRTEQETAEDGDDEREAMKETDVVKERFLKSHFPRVNIMTLPKQWAKASAWYVTGYRAHKEAFSWLPARYLAHIKAHCSAATSATALD</sequence>
<evidence type="ECO:0000313" key="4">
    <source>
        <dbReference type="Proteomes" id="UP000007431"/>
    </source>
</evidence>
<dbReference type="EMBL" id="GL377310">
    <property type="protein sequence ID" value="EFI93964.1"/>
    <property type="molecule type" value="Genomic_DNA"/>
</dbReference>
<proteinExistence type="inferred from homology"/>
<keyword evidence="1" id="KW-0696">RNA-directed RNA polymerase</keyword>
<evidence type="ECO:0000313" key="3">
    <source>
        <dbReference type="EMBL" id="EFI93964.1"/>
    </source>
</evidence>
<dbReference type="VEuPathDB" id="FungiDB:SCHCODRAFT_02637727"/>
<dbReference type="EC" id="2.7.7.48" evidence="1"/>
<dbReference type="GO" id="GO:0031380">
    <property type="term" value="C:nuclear RNA-directed RNA polymerase complex"/>
    <property type="evidence" value="ECO:0007669"/>
    <property type="project" value="TreeGrafter"/>
</dbReference>
<keyword evidence="1" id="KW-0808">Transferase</keyword>
<dbReference type="Pfam" id="PF05183">
    <property type="entry name" value="RdRP"/>
    <property type="match status" value="1"/>
</dbReference>
<feature type="domain" description="RDRP core" evidence="2">
    <location>
        <begin position="127"/>
        <end position="547"/>
    </location>
</feature>
<dbReference type="InParanoid" id="D8QDB2"/>
<dbReference type="AlphaFoldDB" id="D8QDB2"/>
<dbReference type="OMA" id="ASAWYYY"/>
<keyword evidence="1" id="KW-0548">Nucleotidyltransferase</keyword>
<dbReference type="GO" id="GO:0003968">
    <property type="term" value="F:RNA-directed RNA polymerase activity"/>
    <property type="evidence" value="ECO:0007669"/>
    <property type="project" value="UniProtKB-KW"/>
</dbReference>
<dbReference type="GO" id="GO:0003723">
    <property type="term" value="F:RNA binding"/>
    <property type="evidence" value="ECO:0007669"/>
    <property type="project" value="UniProtKB-KW"/>
</dbReference>
<dbReference type="InterPro" id="IPR007855">
    <property type="entry name" value="RDRP"/>
</dbReference>
<dbReference type="InterPro" id="IPR057596">
    <property type="entry name" value="RDRP_core"/>
</dbReference>
<keyword evidence="4" id="KW-1185">Reference proteome</keyword>
<name>D8QDB2_SCHCM</name>
<dbReference type="GO" id="GO:0030422">
    <property type="term" value="P:siRNA processing"/>
    <property type="evidence" value="ECO:0007669"/>
    <property type="project" value="TreeGrafter"/>
</dbReference>
<dbReference type="HOGENOM" id="CLU_010624_0_0_1"/>
<dbReference type="PANTHER" id="PTHR23079:SF55">
    <property type="entry name" value="RNA-DIRECTED RNA POLYMERASE"/>
    <property type="match status" value="1"/>
</dbReference>
<accession>D8QDB2</accession>